<dbReference type="InterPro" id="IPR050387">
    <property type="entry name" value="Hedgehog_Signaling"/>
</dbReference>
<dbReference type="GO" id="GO:0007224">
    <property type="term" value="P:smoothened signaling pathway"/>
    <property type="evidence" value="ECO:0007669"/>
    <property type="project" value="TreeGrafter"/>
</dbReference>
<comment type="similarity">
    <text evidence="2">Belongs to the hedgehog family.</text>
</comment>
<dbReference type="GO" id="GO:0007267">
    <property type="term" value="P:cell-cell signaling"/>
    <property type="evidence" value="ECO:0007669"/>
    <property type="project" value="InterPro"/>
</dbReference>
<dbReference type="PANTHER" id="PTHR11889:SF56">
    <property type="entry name" value="DESERT HEDGEHOG PROTEIN"/>
    <property type="match status" value="1"/>
</dbReference>
<evidence type="ECO:0000259" key="12">
    <source>
        <dbReference type="Pfam" id="PF01085"/>
    </source>
</evidence>
<evidence type="ECO:0000256" key="2">
    <source>
        <dbReference type="ARBA" id="ARBA00010649"/>
    </source>
</evidence>
<evidence type="ECO:0000256" key="5">
    <source>
        <dbReference type="ARBA" id="ARBA00022670"/>
    </source>
</evidence>
<dbReference type="InterPro" id="IPR009045">
    <property type="entry name" value="Zn_M74/Hedgehog-like"/>
</dbReference>
<dbReference type="OrthoDB" id="5212at2759"/>
<keyword evidence="7" id="KW-0378">Hydrolase</keyword>
<keyword evidence="8" id="KW-0068">Autocatalytic cleavage</keyword>
<dbReference type="GO" id="GO:0005615">
    <property type="term" value="C:extracellular space"/>
    <property type="evidence" value="ECO:0007669"/>
    <property type="project" value="TreeGrafter"/>
</dbReference>
<evidence type="ECO:0000256" key="3">
    <source>
        <dbReference type="ARBA" id="ARBA00022473"/>
    </source>
</evidence>
<evidence type="ECO:0000256" key="4">
    <source>
        <dbReference type="ARBA" id="ARBA00022475"/>
    </source>
</evidence>
<dbReference type="GO" id="GO:0010468">
    <property type="term" value="P:regulation of gene expression"/>
    <property type="evidence" value="ECO:0007669"/>
    <property type="project" value="TreeGrafter"/>
</dbReference>
<evidence type="ECO:0000256" key="9">
    <source>
        <dbReference type="ARBA" id="ARBA00022837"/>
    </source>
</evidence>
<dbReference type="PANTHER" id="PTHR11889">
    <property type="entry name" value="HEDGEHOG"/>
    <property type="match status" value="1"/>
</dbReference>
<feature type="region of interest" description="Disordered" evidence="11">
    <location>
        <begin position="89"/>
        <end position="118"/>
    </location>
</feature>
<reference evidence="13" key="1">
    <citation type="submission" date="2025-08" db="UniProtKB">
        <authorList>
            <consortium name="Ensembl"/>
        </authorList>
    </citation>
    <scope>IDENTIFICATION</scope>
</reference>
<evidence type="ECO:0000256" key="10">
    <source>
        <dbReference type="ARBA" id="ARBA00023136"/>
    </source>
</evidence>
<keyword evidence="3" id="KW-0217">Developmental protein</keyword>
<keyword evidence="6" id="KW-0479">Metal-binding</keyword>
<reference evidence="13" key="2">
    <citation type="submission" date="2025-09" db="UniProtKB">
        <authorList>
            <consortium name="Ensembl"/>
        </authorList>
    </citation>
    <scope>IDENTIFICATION</scope>
</reference>
<dbReference type="OMA" id="FRISARP"/>
<evidence type="ECO:0000256" key="8">
    <source>
        <dbReference type="ARBA" id="ARBA00022813"/>
    </source>
</evidence>
<dbReference type="InterPro" id="IPR001657">
    <property type="entry name" value="Hedgehog"/>
</dbReference>
<organism evidence="13 14">
    <name type="scientific">Falco tinnunculus</name>
    <name type="common">Common kestrel</name>
    <dbReference type="NCBI Taxonomy" id="100819"/>
    <lineage>
        <taxon>Eukaryota</taxon>
        <taxon>Metazoa</taxon>
        <taxon>Chordata</taxon>
        <taxon>Craniata</taxon>
        <taxon>Vertebrata</taxon>
        <taxon>Euteleostomi</taxon>
        <taxon>Archelosauria</taxon>
        <taxon>Archosauria</taxon>
        <taxon>Dinosauria</taxon>
        <taxon>Saurischia</taxon>
        <taxon>Theropoda</taxon>
        <taxon>Coelurosauria</taxon>
        <taxon>Aves</taxon>
        <taxon>Neognathae</taxon>
        <taxon>Neoaves</taxon>
        <taxon>Telluraves</taxon>
        <taxon>Australaves</taxon>
        <taxon>Falconiformes</taxon>
        <taxon>Falconidae</taxon>
        <taxon>Falco</taxon>
    </lineage>
</organism>
<dbReference type="Ensembl" id="ENSFTIT00000014496.1">
    <property type="protein sequence ID" value="ENSFTIP00000013900.1"/>
    <property type="gene ID" value="ENSFTIG00000009249.1"/>
</dbReference>
<keyword evidence="10" id="KW-0472">Membrane</keyword>
<dbReference type="GO" id="GO:0005509">
    <property type="term" value="F:calcium ion binding"/>
    <property type="evidence" value="ECO:0007669"/>
    <property type="project" value="TreeGrafter"/>
</dbReference>
<keyword evidence="5" id="KW-0645">Protease</keyword>
<dbReference type="InterPro" id="IPR000320">
    <property type="entry name" value="Hedgehog_signalling_dom"/>
</dbReference>
<evidence type="ECO:0000256" key="6">
    <source>
        <dbReference type="ARBA" id="ARBA00022723"/>
    </source>
</evidence>
<protein>
    <recommendedName>
        <fullName evidence="12">Hedgehog N-terminal signalling domain-containing protein</fullName>
    </recommendedName>
</protein>
<dbReference type="GO" id="GO:0008233">
    <property type="term" value="F:peptidase activity"/>
    <property type="evidence" value="ECO:0007669"/>
    <property type="project" value="UniProtKB-KW"/>
</dbReference>
<evidence type="ECO:0000256" key="7">
    <source>
        <dbReference type="ARBA" id="ARBA00022801"/>
    </source>
</evidence>
<dbReference type="SUPFAM" id="SSF55166">
    <property type="entry name" value="Hedgehog/DD-peptidase"/>
    <property type="match status" value="1"/>
</dbReference>
<keyword evidence="9" id="KW-0106">Calcium</keyword>
<keyword evidence="14" id="KW-1185">Reference proteome</keyword>
<evidence type="ECO:0000256" key="11">
    <source>
        <dbReference type="SAM" id="MobiDB-lite"/>
    </source>
</evidence>
<evidence type="ECO:0000256" key="1">
    <source>
        <dbReference type="ARBA" id="ARBA00004236"/>
    </source>
</evidence>
<evidence type="ECO:0000313" key="13">
    <source>
        <dbReference type="Ensembl" id="ENSFTIP00000013900.1"/>
    </source>
</evidence>
<dbReference type="FunFam" id="3.30.1380.10:FF:000005">
    <property type="entry name" value="Sonic hedgehog signaling molecule"/>
    <property type="match status" value="1"/>
</dbReference>
<sequence>GRCKERVNSLAIAVMNMWPGVKLRVTEGWDEDGHHLPDSLHYEGRALDITTSDRDRHKYGMLARLAVEAGFDWVYYESKAHIHVSVKAAPSTPVASHPTAPFAPIASQPTALQPPLLP</sequence>
<evidence type="ECO:0000313" key="14">
    <source>
        <dbReference type="Proteomes" id="UP000694562"/>
    </source>
</evidence>
<dbReference type="GO" id="GO:0001708">
    <property type="term" value="P:cell fate specification"/>
    <property type="evidence" value="ECO:0007669"/>
    <property type="project" value="TreeGrafter"/>
</dbReference>
<dbReference type="Proteomes" id="UP000694562">
    <property type="component" value="Unplaced"/>
</dbReference>
<dbReference type="Gene3D" id="3.30.1380.10">
    <property type="match status" value="1"/>
</dbReference>
<dbReference type="AlphaFoldDB" id="A0A8C4UQ61"/>
<accession>A0A8C4UQ61</accession>
<dbReference type="GO" id="GO:0005113">
    <property type="term" value="F:patched binding"/>
    <property type="evidence" value="ECO:0007669"/>
    <property type="project" value="TreeGrafter"/>
</dbReference>
<dbReference type="GO" id="GO:0005886">
    <property type="term" value="C:plasma membrane"/>
    <property type="evidence" value="ECO:0007669"/>
    <property type="project" value="UniProtKB-SubCell"/>
</dbReference>
<dbReference type="Pfam" id="PF01085">
    <property type="entry name" value="HH_signal"/>
    <property type="match status" value="1"/>
</dbReference>
<name>A0A8C4UQ61_FALTI</name>
<dbReference type="GO" id="GO:0006508">
    <property type="term" value="P:proteolysis"/>
    <property type="evidence" value="ECO:0007669"/>
    <property type="project" value="UniProtKB-KW"/>
</dbReference>
<proteinExistence type="inferred from homology"/>
<dbReference type="PRINTS" id="PR00632">
    <property type="entry name" value="SONICHHOG"/>
</dbReference>
<comment type="subcellular location">
    <subcellularLocation>
        <location evidence="1">Cell membrane</location>
    </subcellularLocation>
</comment>
<feature type="domain" description="Hedgehog N-terminal signalling" evidence="12">
    <location>
        <begin position="2"/>
        <end position="85"/>
    </location>
</feature>
<keyword evidence="4" id="KW-1003">Cell membrane</keyword>